<feature type="region of interest" description="Disordered" evidence="1">
    <location>
        <begin position="220"/>
        <end position="440"/>
    </location>
</feature>
<feature type="non-terminal residue" evidence="2">
    <location>
        <position position="440"/>
    </location>
</feature>
<dbReference type="AlphaFoldDB" id="A0A6J4HYH0"/>
<feature type="compositionally biased region" description="Basic residues" evidence="1">
    <location>
        <begin position="293"/>
        <end position="303"/>
    </location>
</feature>
<feature type="compositionally biased region" description="Basic residues" evidence="1">
    <location>
        <begin position="229"/>
        <end position="239"/>
    </location>
</feature>
<feature type="compositionally biased region" description="Basic residues" evidence="1">
    <location>
        <begin position="404"/>
        <end position="417"/>
    </location>
</feature>
<evidence type="ECO:0000256" key="1">
    <source>
        <dbReference type="SAM" id="MobiDB-lite"/>
    </source>
</evidence>
<accession>A0A6J4HYH0</accession>
<feature type="compositionally biased region" description="Basic and acidic residues" evidence="1">
    <location>
        <begin position="351"/>
        <end position="373"/>
    </location>
</feature>
<feature type="compositionally biased region" description="Basic and acidic residues" evidence="1">
    <location>
        <begin position="170"/>
        <end position="188"/>
    </location>
</feature>
<feature type="non-terminal residue" evidence="2">
    <location>
        <position position="1"/>
    </location>
</feature>
<protein>
    <submittedName>
        <fullName evidence="2">Uncharacterized protein</fullName>
    </submittedName>
</protein>
<gene>
    <name evidence="2" type="ORF">AVDCRST_MAG50-1369</name>
</gene>
<proteinExistence type="predicted"/>
<feature type="region of interest" description="Disordered" evidence="1">
    <location>
        <begin position="1"/>
        <end position="193"/>
    </location>
</feature>
<organism evidence="2">
    <name type="scientific">uncultured Acidimicrobiales bacterium</name>
    <dbReference type="NCBI Taxonomy" id="310071"/>
    <lineage>
        <taxon>Bacteria</taxon>
        <taxon>Bacillati</taxon>
        <taxon>Actinomycetota</taxon>
        <taxon>Acidimicrobiia</taxon>
        <taxon>Acidimicrobiales</taxon>
        <taxon>environmental samples</taxon>
    </lineage>
</organism>
<feature type="compositionally biased region" description="Basic residues" evidence="1">
    <location>
        <begin position="66"/>
        <end position="77"/>
    </location>
</feature>
<feature type="compositionally biased region" description="Basic residues" evidence="1">
    <location>
        <begin position="35"/>
        <end position="44"/>
    </location>
</feature>
<sequence length="440" mass="47597">EPSRQRVRGTGEDQPLLRPHAVRPRRGCGGLRDARARRGHRRRCDRPAVRAQVKRRRSPRDPGGRRVGHHHRGRHRLLGVAPGHPAGVEPVLTPSRPQPVPRPVQPTGDGPVGRHLHLLPHGAAGGAGTPGRGHRAGHPQPRSGDVGGARCRVDPRHRRLHRPQRPHARCQPDPEQRHGRDGGTDRAHLAGSRCRWRRRLRHVPTSGTGPHGRLLSTGLAAAAEQRAAPRARARRRNRAHRDGSRPLRGEGCTALHGVARPGGPGRHPRAGRRLGAGGEGTHDAAGPELWHPPARRRRAHRTVSGRQRPHDCPGSDLPPGRGPARGAGAGSSGPGRARRRRAAPPAPGRPLPRDAGRIGLRRDPADGDGHADGLHLPVRSAPTPAGRRERRRPVAARLTPARPSRPRAGRRRARRPPARGPPAGPCRVRAPLRGRRVVAL</sequence>
<feature type="compositionally biased region" description="Basic residues" evidence="1">
    <location>
        <begin position="430"/>
        <end position="440"/>
    </location>
</feature>
<dbReference type="EMBL" id="CADCTF010000068">
    <property type="protein sequence ID" value="CAA9234737.1"/>
    <property type="molecule type" value="Genomic_DNA"/>
</dbReference>
<feature type="compositionally biased region" description="Basic residues" evidence="1">
    <location>
        <begin position="155"/>
        <end position="168"/>
    </location>
</feature>
<feature type="compositionally biased region" description="Gly residues" evidence="1">
    <location>
        <begin position="323"/>
        <end position="333"/>
    </location>
</feature>
<name>A0A6J4HYH0_9ACTN</name>
<reference evidence="2" key="1">
    <citation type="submission" date="2020-02" db="EMBL/GenBank/DDBJ databases">
        <authorList>
            <person name="Meier V. D."/>
        </authorList>
    </citation>
    <scope>NUCLEOTIDE SEQUENCE</scope>
    <source>
        <strain evidence="2">AVDCRST_MAG50</strain>
    </source>
</reference>
<evidence type="ECO:0000313" key="2">
    <source>
        <dbReference type="EMBL" id="CAA9234737.1"/>
    </source>
</evidence>